<reference evidence="3 4" key="1">
    <citation type="submission" date="2021-11" db="EMBL/GenBank/DDBJ databases">
        <title>Draft genome sequence of Actinomycetospora sp. SF1 isolated from the rhizosphere soil.</title>
        <authorList>
            <person name="Duangmal K."/>
            <person name="Chantavorakit T."/>
        </authorList>
    </citation>
    <scope>NUCLEOTIDE SEQUENCE [LARGE SCALE GENOMIC DNA]</scope>
    <source>
        <strain evidence="3 4">TBRC 5722</strain>
    </source>
</reference>
<dbReference type="Gene3D" id="3.40.710.10">
    <property type="entry name" value="DD-peptidase/beta-lactamase superfamily"/>
    <property type="match status" value="1"/>
</dbReference>
<sequence length="300" mass="30939">MARGPDARWWRRAVVVLGVVGVLLVGGPFLWPVIDPPVEVERVAPAPAPVVPTAPAPAAPVVPAPVQAAVEAADATVTRAGAVVGIALLDRTTGTLATNDEAAEPMNAASLAKVLTAVDVLSGGSSSATDDDRALLRAALGPSDDPAMNTLWSRHGGAAGIARVVDRLSLTDTALPGEPSQWGEVQLSARDTTTVLRFVLEGLAPTDAELLRSTMSDAPARAADGFDQAYGLLDPDRRSAAAKQGWLCCLDSSIDLHTAGFLDGDGRYVLAILSNQPFGYAAARTVLDDATGAIRDRLGV</sequence>
<keyword evidence="4" id="KW-1185">Reference proteome</keyword>
<evidence type="ECO:0000313" key="3">
    <source>
        <dbReference type="EMBL" id="MCD2193040.1"/>
    </source>
</evidence>
<feature type="domain" description="Beta-lactamase class A catalytic" evidence="2">
    <location>
        <begin position="133"/>
        <end position="273"/>
    </location>
</feature>
<proteinExistence type="predicted"/>
<dbReference type="GO" id="GO:0016787">
    <property type="term" value="F:hydrolase activity"/>
    <property type="evidence" value="ECO:0007669"/>
    <property type="project" value="UniProtKB-KW"/>
</dbReference>
<evidence type="ECO:0000313" key="4">
    <source>
        <dbReference type="Proteomes" id="UP001199469"/>
    </source>
</evidence>
<dbReference type="EMBL" id="JAJNDB010000001">
    <property type="protein sequence ID" value="MCD2193040.1"/>
    <property type="molecule type" value="Genomic_DNA"/>
</dbReference>
<keyword evidence="3" id="KW-0378">Hydrolase</keyword>
<protein>
    <submittedName>
        <fullName evidence="3">Class A beta-lactamase-related serine hydrolase</fullName>
    </submittedName>
</protein>
<feature type="transmembrane region" description="Helical" evidence="1">
    <location>
        <begin position="12"/>
        <end position="31"/>
    </location>
</feature>
<dbReference type="SUPFAM" id="SSF56601">
    <property type="entry name" value="beta-lactamase/transpeptidase-like"/>
    <property type="match status" value="1"/>
</dbReference>
<keyword evidence="1" id="KW-0472">Membrane</keyword>
<comment type="caution">
    <text evidence="3">The sequence shown here is derived from an EMBL/GenBank/DDBJ whole genome shotgun (WGS) entry which is preliminary data.</text>
</comment>
<dbReference type="Pfam" id="PF13354">
    <property type="entry name" value="Beta-lactamase2"/>
    <property type="match status" value="1"/>
</dbReference>
<dbReference type="RefSeq" id="WP_230730695.1">
    <property type="nucleotide sequence ID" value="NZ_JAJNDB010000001.1"/>
</dbReference>
<accession>A0ABS8P664</accession>
<organism evidence="3 4">
    <name type="scientific">Actinomycetospora endophytica</name>
    <dbReference type="NCBI Taxonomy" id="2291215"/>
    <lineage>
        <taxon>Bacteria</taxon>
        <taxon>Bacillati</taxon>
        <taxon>Actinomycetota</taxon>
        <taxon>Actinomycetes</taxon>
        <taxon>Pseudonocardiales</taxon>
        <taxon>Pseudonocardiaceae</taxon>
        <taxon>Actinomycetospora</taxon>
    </lineage>
</organism>
<evidence type="ECO:0000259" key="2">
    <source>
        <dbReference type="Pfam" id="PF13354"/>
    </source>
</evidence>
<keyword evidence="1" id="KW-1133">Transmembrane helix</keyword>
<dbReference type="InterPro" id="IPR045155">
    <property type="entry name" value="Beta-lactam_cat"/>
</dbReference>
<evidence type="ECO:0000256" key="1">
    <source>
        <dbReference type="SAM" id="Phobius"/>
    </source>
</evidence>
<keyword evidence="1" id="KW-0812">Transmembrane</keyword>
<dbReference type="Proteomes" id="UP001199469">
    <property type="component" value="Unassembled WGS sequence"/>
</dbReference>
<gene>
    <name evidence="3" type="ORF">LQ327_06505</name>
</gene>
<name>A0ABS8P664_9PSEU</name>
<dbReference type="InterPro" id="IPR012338">
    <property type="entry name" value="Beta-lactam/transpept-like"/>
</dbReference>